<accession>R7Z2V8</accession>
<feature type="compositionally biased region" description="Polar residues" evidence="2">
    <location>
        <begin position="40"/>
        <end position="49"/>
    </location>
</feature>
<organism evidence="3 4">
    <name type="scientific">Coniosporium apollinis (strain CBS 100218)</name>
    <name type="common">Rock-inhabiting black yeast</name>
    <dbReference type="NCBI Taxonomy" id="1168221"/>
    <lineage>
        <taxon>Eukaryota</taxon>
        <taxon>Fungi</taxon>
        <taxon>Dikarya</taxon>
        <taxon>Ascomycota</taxon>
        <taxon>Pezizomycotina</taxon>
        <taxon>Dothideomycetes</taxon>
        <taxon>Dothideomycetes incertae sedis</taxon>
        <taxon>Coniosporium</taxon>
    </lineage>
</organism>
<protein>
    <submittedName>
        <fullName evidence="3">Uncharacterized protein</fullName>
    </submittedName>
</protein>
<evidence type="ECO:0000313" key="3">
    <source>
        <dbReference type="EMBL" id="EON68256.1"/>
    </source>
</evidence>
<dbReference type="Proteomes" id="UP000016924">
    <property type="component" value="Unassembled WGS sequence"/>
</dbReference>
<gene>
    <name evidence="3" type="ORF">W97_07514</name>
</gene>
<keyword evidence="1" id="KW-0175">Coiled coil</keyword>
<feature type="coiled-coil region" evidence="1">
    <location>
        <begin position="117"/>
        <end position="151"/>
    </location>
</feature>
<name>R7Z2V8_CONA1</name>
<keyword evidence="4" id="KW-1185">Reference proteome</keyword>
<dbReference type="RefSeq" id="XP_007783573.1">
    <property type="nucleotide sequence ID" value="XM_007785383.1"/>
</dbReference>
<dbReference type="GeneID" id="19904825"/>
<reference evidence="4" key="1">
    <citation type="submission" date="2012-06" db="EMBL/GenBank/DDBJ databases">
        <title>The genome sequence of Coniosporium apollinis CBS 100218.</title>
        <authorList>
            <consortium name="The Broad Institute Genome Sequencing Platform"/>
            <person name="Cuomo C."/>
            <person name="Gorbushina A."/>
            <person name="Noack S."/>
            <person name="Walker B."/>
            <person name="Young S.K."/>
            <person name="Zeng Q."/>
            <person name="Gargeya S."/>
            <person name="Fitzgerald M."/>
            <person name="Haas B."/>
            <person name="Abouelleil A."/>
            <person name="Alvarado L."/>
            <person name="Arachchi H.M."/>
            <person name="Berlin A.M."/>
            <person name="Chapman S.B."/>
            <person name="Goldberg J."/>
            <person name="Griggs A."/>
            <person name="Gujja S."/>
            <person name="Hansen M."/>
            <person name="Howarth C."/>
            <person name="Imamovic A."/>
            <person name="Larimer J."/>
            <person name="McCowan C."/>
            <person name="Montmayeur A."/>
            <person name="Murphy C."/>
            <person name="Neiman D."/>
            <person name="Pearson M."/>
            <person name="Priest M."/>
            <person name="Roberts A."/>
            <person name="Saif S."/>
            <person name="Shea T."/>
            <person name="Sisk P."/>
            <person name="Sykes S."/>
            <person name="Wortman J."/>
            <person name="Nusbaum C."/>
            <person name="Birren B."/>
        </authorList>
    </citation>
    <scope>NUCLEOTIDE SEQUENCE [LARGE SCALE GENOMIC DNA]</scope>
    <source>
        <strain evidence="4">CBS 100218</strain>
    </source>
</reference>
<evidence type="ECO:0000256" key="2">
    <source>
        <dbReference type="SAM" id="MobiDB-lite"/>
    </source>
</evidence>
<dbReference type="EMBL" id="JH767594">
    <property type="protein sequence ID" value="EON68256.1"/>
    <property type="molecule type" value="Genomic_DNA"/>
</dbReference>
<feature type="region of interest" description="Disordered" evidence="2">
    <location>
        <begin position="35"/>
        <end position="58"/>
    </location>
</feature>
<evidence type="ECO:0000256" key="1">
    <source>
        <dbReference type="SAM" id="Coils"/>
    </source>
</evidence>
<proteinExistence type="predicted"/>
<dbReference type="HOGENOM" id="CLU_1331885_0_0_1"/>
<sequence>MRAQVYTNANDKSDPNTALQLQDYEIIITDYETREHSEPAASTSFQNRNRSPKPLRTMKRQRAELQTGAAMEDRIEDLEFTLKNVRAYAEAINENQQVLNDNMGLVEEEAGKNFNFHDGLQKAHQTLEERVEELEGRLVIMEAERRRTQLSAPPGDNAPPVPGEQLLQVNETSDLDADFYCTTYSLLHVDDAYLDSMLVKCKEDLR</sequence>
<evidence type="ECO:0000313" key="4">
    <source>
        <dbReference type="Proteomes" id="UP000016924"/>
    </source>
</evidence>
<dbReference type="AlphaFoldDB" id="R7Z2V8"/>